<feature type="signal peptide" evidence="2">
    <location>
        <begin position="1"/>
        <end position="23"/>
    </location>
</feature>
<proteinExistence type="predicted"/>
<evidence type="ECO:0000313" key="4">
    <source>
        <dbReference type="Proteomes" id="UP000033580"/>
    </source>
</evidence>
<dbReference type="Proteomes" id="UP000033580">
    <property type="component" value="Unassembled WGS sequence"/>
</dbReference>
<keyword evidence="2" id="KW-0732">Signal</keyword>
<dbReference type="SMART" id="SM00028">
    <property type="entry name" value="TPR"/>
    <property type="match status" value="1"/>
</dbReference>
<dbReference type="EMBL" id="LAOR01000127">
    <property type="protein sequence ID" value="KJW06397.1"/>
    <property type="molecule type" value="Genomic_DNA"/>
</dbReference>
<gene>
    <name evidence="3" type="ORF">OTUT144_1566</name>
</gene>
<dbReference type="PROSITE" id="PS50293">
    <property type="entry name" value="TPR_REGION"/>
    <property type="match status" value="1"/>
</dbReference>
<dbReference type="SUPFAM" id="SSF48452">
    <property type="entry name" value="TPR-like"/>
    <property type="match status" value="1"/>
</dbReference>
<evidence type="ECO:0000256" key="2">
    <source>
        <dbReference type="SAM" id="SignalP"/>
    </source>
</evidence>
<protein>
    <submittedName>
        <fullName evidence="3">TPR repeat family protein</fullName>
    </submittedName>
</protein>
<evidence type="ECO:0000256" key="1">
    <source>
        <dbReference type="PROSITE-ProRule" id="PRU00339"/>
    </source>
</evidence>
<feature type="chain" id="PRO_5002466011" evidence="2">
    <location>
        <begin position="24"/>
        <end position="83"/>
    </location>
</feature>
<dbReference type="Gene3D" id="1.25.40.10">
    <property type="entry name" value="Tetratricopeptide repeat domain"/>
    <property type="match status" value="1"/>
</dbReference>
<reference evidence="3 4" key="1">
    <citation type="submission" date="2015-01" db="EMBL/GenBank/DDBJ databases">
        <title>Genome Sequencing of Rickettsiales.</title>
        <authorList>
            <person name="Daugherty S.C."/>
            <person name="Su Q."/>
            <person name="Abolude K."/>
            <person name="Beier-Sexton M."/>
            <person name="Carlyon J.A."/>
            <person name="Carter R."/>
            <person name="Day N.P."/>
            <person name="Dumler S.J."/>
            <person name="Dyachenko V."/>
            <person name="Godinez A."/>
            <person name="Kurtti T.J."/>
            <person name="Lichay M."/>
            <person name="Mullins K.E."/>
            <person name="Ott S."/>
            <person name="Pappas-Brown V."/>
            <person name="Paris D.H."/>
            <person name="Patel P."/>
            <person name="Richards A.L."/>
            <person name="Sadzewicz L."/>
            <person name="Sears K."/>
            <person name="Seidman D."/>
            <person name="Sengamalay N."/>
            <person name="Stenos J."/>
            <person name="Tallon L.J."/>
            <person name="Vincent G."/>
            <person name="Fraser C.M."/>
            <person name="Munderloh U."/>
            <person name="Dunning-Hotopp J.C."/>
        </authorList>
    </citation>
    <scope>NUCLEOTIDE SEQUENCE [LARGE SCALE GENOMIC DNA]</scope>
    <source>
        <strain evidence="3 4">UT144</strain>
    </source>
</reference>
<dbReference type="AlphaFoldDB" id="A0A0F3RJV0"/>
<dbReference type="Pfam" id="PF00515">
    <property type="entry name" value="TPR_1"/>
    <property type="match status" value="1"/>
</dbReference>
<accession>A0A0F3RJV0</accession>
<dbReference type="PATRIC" id="fig|1441384.3.peg.342"/>
<dbReference type="PROSITE" id="PS50005">
    <property type="entry name" value="TPR"/>
    <property type="match status" value="1"/>
</dbReference>
<dbReference type="InterPro" id="IPR019734">
    <property type="entry name" value="TPR_rpt"/>
</dbReference>
<comment type="caution">
    <text evidence="3">The sequence shown here is derived from an EMBL/GenBank/DDBJ whole genome shotgun (WGS) entry which is preliminary data.</text>
</comment>
<organism evidence="3 4">
    <name type="scientific">Orientia tsutsugamushi str. UT144</name>
    <dbReference type="NCBI Taxonomy" id="1441384"/>
    <lineage>
        <taxon>Bacteria</taxon>
        <taxon>Pseudomonadati</taxon>
        <taxon>Pseudomonadota</taxon>
        <taxon>Alphaproteobacteria</taxon>
        <taxon>Rickettsiales</taxon>
        <taxon>Rickettsiaceae</taxon>
        <taxon>Rickettsieae</taxon>
        <taxon>Orientia</taxon>
    </lineage>
</organism>
<evidence type="ECO:0000313" key="3">
    <source>
        <dbReference type="EMBL" id="KJW06397.1"/>
    </source>
</evidence>
<name>A0A0F3RJV0_ORITS</name>
<keyword evidence="1" id="KW-0802">TPR repeat</keyword>
<feature type="repeat" description="TPR" evidence="1">
    <location>
        <begin position="42"/>
        <end position="75"/>
    </location>
</feature>
<dbReference type="InterPro" id="IPR011990">
    <property type="entry name" value="TPR-like_helical_dom_sf"/>
</dbReference>
<sequence length="83" mass="9524">MKNIYKLAITIILPLILLSTAIAAEESKLVQQNSIKDENVLAKEYSNIGSSFLRLKKYQEAIENFDIAIKYNPNYPEAYIEKE</sequence>